<sequence length="25" mass="3007">MMIVKGKRIQMDPCVCHTHHVKLWD</sequence>
<dbReference type="AlphaFoldDB" id="A0AAD8ZKM1"/>
<dbReference type="EMBL" id="JAROKS010000009">
    <property type="protein sequence ID" value="KAK1801117.1"/>
    <property type="molecule type" value="Genomic_DNA"/>
</dbReference>
<reference evidence="1" key="1">
    <citation type="submission" date="2023-03" db="EMBL/GenBank/DDBJ databases">
        <title>Electrophorus voltai genome.</title>
        <authorList>
            <person name="Bian C."/>
        </authorList>
    </citation>
    <scope>NUCLEOTIDE SEQUENCE</scope>
    <source>
        <strain evidence="1">CB-2022</strain>
        <tissue evidence="1">Muscle</tissue>
    </source>
</reference>
<gene>
    <name evidence="1" type="ORF">P4O66_022817</name>
</gene>
<dbReference type="Proteomes" id="UP001239994">
    <property type="component" value="Unassembled WGS sequence"/>
</dbReference>
<proteinExistence type="predicted"/>
<accession>A0AAD8ZKM1</accession>
<protein>
    <submittedName>
        <fullName evidence="1">Uncharacterized protein</fullName>
    </submittedName>
</protein>
<evidence type="ECO:0000313" key="2">
    <source>
        <dbReference type="Proteomes" id="UP001239994"/>
    </source>
</evidence>
<organism evidence="1 2">
    <name type="scientific">Electrophorus voltai</name>
    <dbReference type="NCBI Taxonomy" id="2609070"/>
    <lineage>
        <taxon>Eukaryota</taxon>
        <taxon>Metazoa</taxon>
        <taxon>Chordata</taxon>
        <taxon>Craniata</taxon>
        <taxon>Vertebrata</taxon>
        <taxon>Euteleostomi</taxon>
        <taxon>Actinopterygii</taxon>
        <taxon>Neopterygii</taxon>
        <taxon>Teleostei</taxon>
        <taxon>Ostariophysi</taxon>
        <taxon>Gymnotiformes</taxon>
        <taxon>Gymnotoidei</taxon>
        <taxon>Gymnotidae</taxon>
        <taxon>Electrophorus</taxon>
    </lineage>
</organism>
<comment type="caution">
    <text evidence="1">The sequence shown here is derived from an EMBL/GenBank/DDBJ whole genome shotgun (WGS) entry which is preliminary data.</text>
</comment>
<keyword evidence="2" id="KW-1185">Reference proteome</keyword>
<name>A0AAD8ZKM1_9TELE</name>
<evidence type="ECO:0000313" key="1">
    <source>
        <dbReference type="EMBL" id="KAK1801117.1"/>
    </source>
</evidence>